<feature type="region of interest" description="Disordered" evidence="1">
    <location>
        <begin position="40"/>
        <end position="60"/>
    </location>
</feature>
<dbReference type="Gene3D" id="2.130.10.10">
    <property type="entry name" value="YVTN repeat-like/Quinoprotein amine dehydrogenase"/>
    <property type="match status" value="1"/>
</dbReference>
<protein>
    <submittedName>
        <fullName evidence="4">Choice-of-anchor I family protein</fullName>
    </submittedName>
</protein>
<name>A0ABY6GCW9_9BURK</name>
<evidence type="ECO:0000256" key="2">
    <source>
        <dbReference type="SAM" id="SignalP"/>
    </source>
</evidence>
<proteinExistence type="predicted"/>
<dbReference type="PANTHER" id="PTHR46928">
    <property type="entry name" value="MESENCHYME-SPECIFIC CELL SURFACE GLYCOPROTEIN"/>
    <property type="match status" value="1"/>
</dbReference>
<dbReference type="PANTHER" id="PTHR46928:SF1">
    <property type="entry name" value="MESENCHYME-SPECIFIC CELL SURFACE GLYCOPROTEIN"/>
    <property type="match status" value="1"/>
</dbReference>
<keyword evidence="5" id="KW-1185">Reference proteome</keyword>
<dbReference type="InterPro" id="IPR055188">
    <property type="entry name" value="Choice_anch_I"/>
</dbReference>
<keyword evidence="2" id="KW-0732">Signal</keyword>
<evidence type="ECO:0000313" key="5">
    <source>
        <dbReference type="Proteomes" id="UP001162800"/>
    </source>
</evidence>
<dbReference type="Pfam" id="PF22494">
    <property type="entry name" value="choice_anch_I"/>
    <property type="match status" value="2"/>
</dbReference>
<dbReference type="Proteomes" id="UP001162800">
    <property type="component" value="Chromosome"/>
</dbReference>
<feature type="chain" id="PRO_5046565406" evidence="2">
    <location>
        <begin position="28"/>
        <end position="641"/>
    </location>
</feature>
<evidence type="ECO:0000256" key="1">
    <source>
        <dbReference type="SAM" id="MobiDB-lite"/>
    </source>
</evidence>
<sequence>MASSLRLLPRAPARLFALSVLATALLAACGGSDGNDEAVVTPPPVVVTPPVADPAPTPEATPATVTLEKIGTYATGEFVKSAAEITAYDAASKRSFVVNALAGAVDVLDLSNPALPAKVGRIEGTAVLAGAEINSVAVRNGVVAVAMQAPVKTDKGRMALYSASTLELIGQVEVGALPDMVTFSPDGRYVLVANEGEPSDDYQIDPEGSVSVVDISDLKKPVARTAGFTQFNGQEAALRARGVRIFGPNATAARDFEPEYIAVSADSRTAWVTLQENNALARVDLASAKVISVTALGYKDNSLEANALDIQDEDGKLDIRTWGGLRSLYMPDSIAAYSAGGKTYLVTANEGDARAWGEDNADYVNGDTSKGFMEEFRVKHLTNAKGWSGRKGDDLPAHLSALAAGGLLNPATFAYCGAAPGTPGKCRDDDQLGRLKVTWTQGYQQNPDGSPVRYTAAGLPSPTGDRIMYDNLYAFGGRSFAIWDEAGALVWDSGAAIEKFLASDACKLGRARDIPCKTWFNTGHDETAAFDARSSAKGPEPEGLTVGKIGDKTFAFVGLERMGGVLVYDITNPRAPVQMDYLNTRESWELDPEKNLDKVGDLGPEGLHFVPAAQSPNGKPLLIVGNEVSGTTAVFQLNMTY</sequence>
<feature type="signal peptide" evidence="2">
    <location>
        <begin position="1"/>
        <end position="27"/>
    </location>
</feature>
<dbReference type="InterPro" id="IPR015943">
    <property type="entry name" value="WD40/YVTN_repeat-like_dom_sf"/>
</dbReference>
<dbReference type="SUPFAM" id="SSF50969">
    <property type="entry name" value="YVTN repeat-like/Quinoprotein amine dehydrogenase"/>
    <property type="match status" value="1"/>
</dbReference>
<dbReference type="InterPro" id="IPR011044">
    <property type="entry name" value="Quino_amine_DH_bsu"/>
</dbReference>
<organism evidence="4 5">
    <name type="scientific">Comamonas endophytica</name>
    <dbReference type="NCBI Taxonomy" id="2949090"/>
    <lineage>
        <taxon>Bacteria</taxon>
        <taxon>Pseudomonadati</taxon>
        <taxon>Pseudomonadota</taxon>
        <taxon>Betaproteobacteria</taxon>
        <taxon>Burkholderiales</taxon>
        <taxon>Comamonadaceae</taxon>
        <taxon>Comamonas</taxon>
    </lineage>
</organism>
<feature type="domain" description="Choice-of-anchor I" evidence="3">
    <location>
        <begin position="466"/>
        <end position="636"/>
    </location>
</feature>
<evidence type="ECO:0000313" key="4">
    <source>
        <dbReference type="EMBL" id="UYG52382.1"/>
    </source>
</evidence>
<dbReference type="RefSeq" id="WP_231044079.1">
    <property type="nucleotide sequence ID" value="NZ_CP106881.1"/>
</dbReference>
<feature type="compositionally biased region" description="Pro residues" evidence="1">
    <location>
        <begin position="41"/>
        <end position="59"/>
    </location>
</feature>
<dbReference type="NCBIfam" id="NF038117">
    <property type="entry name" value="choice_anch_I"/>
    <property type="match status" value="1"/>
</dbReference>
<accession>A0ABY6GCW9</accession>
<dbReference type="EMBL" id="CP106881">
    <property type="protein sequence ID" value="UYG52382.1"/>
    <property type="molecule type" value="Genomic_DNA"/>
</dbReference>
<reference evidence="4" key="1">
    <citation type="submission" date="2022-09" db="EMBL/GenBank/DDBJ databases">
        <title>The complete genome of Acidovorax sp. 5MLIR.</title>
        <authorList>
            <person name="Liu L."/>
            <person name="Yue J."/>
            <person name="Yang F."/>
            <person name="Yuan J."/>
            <person name="Li L."/>
        </authorList>
    </citation>
    <scope>NUCLEOTIDE SEQUENCE</scope>
    <source>
        <strain evidence="4">5MLIR</strain>
    </source>
</reference>
<dbReference type="InterPro" id="IPR052956">
    <property type="entry name" value="Mesenchyme-surface_protein"/>
</dbReference>
<gene>
    <name evidence="4" type="ORF">M9799_03830</name>
</gene>
<evidence type="ECO:0000259" key="3">
    <source>
        <dbReference type="Pfam" id="PF22494"/>
    </source>
</evidence>
<feature type="domain" description="Choice-of-anchor I" evidence="3">
    <location>
        <begin position="81"/>
        <end position="356"/>
    </location>
</feature>
<dbReference type="PROSITE" id="PS51257">
    <property type="entry name" value="PROKAR_LIPOPROTEIN"/>
    <property type="match status" value="1"/>
</dbReference>